<feature type="compositionally biased region" description="Polar residues" evidence="4">
    <location>
        <begin position="646"/>
        <end position="659"/>
    </location>
</feature>
<accession>A0A9Q8QI57</accession>
<dbReference type="PROSITE" id="PS50006">
    <property type="entry name" value="FHA_DOMAIN"/>
    <property type="match status" value="1"/>
</dbReference>
<evidence type="ECO:0000259" key="5">
    <source>
        <dbReference type="PROSITE" id="PS50006"/>
    </source>
</evidence>
<dbReference type="KEGG" id="ptkz:JDV02_007379"/>
<dbReference type="SMART" id="SM00220">
    <property type="entry name" value="S_TKc"/>
    <property type="match status" value="1"/>
</dbReference>
<dbReference type="Pfam" id="PF00498">
    <property type="entry name" value="FHA"/>
    <property type="match status" value="1"/>
</dbReference>
<proteinExistence type="inferred from homology"/>
<dbReference type="Proteomes" id="UP000829364">
    <property type="component" value="Chromosome 7"/>
</dbReference>
<evidence type="ECO:0000256" key="1">
    <source>
        <dbReference type="ARBA" id="ARBA00005575"/>
    </source>
</evidence>
<evidence type="ECO:0000313" key="7">
    <source>
        <dbReference type="EMBL" id="UNI21384.1"/>
    </source>
</evidence>
<feature type="domain" description="FHA" evidence="5">
    <location>
        <begin position="48"/>
        <end position="105"/>
    </location>
</feature>
<keyword evidence="7" id="KW-0808">Transferase</keyword>
<sequence>MASLQPGQQHLCAAEHEDMPDKCLLMKNSQVPDEEVQELIPLRDGEILMIGRDPGSDWCVKDDLDFLVSRKHCEFYVVKYDQSSSLVYVRDRNSRNGTYVNRIQIGKTTGPSPGYLLKHGDVINILPYWSFTFCDKQPQKCHALTEIQQAECKLFDDKYVISQRCLGQGADGVVYLATESETKKQVVCKVVSLKPARNNKNQADLRRKLQEADVLRQLQHPNIVPFVDAIVSPHSLYTFTELATGGDLWSFIYRHGKEKPLGEYETRVITRQVVRGLQYLHRKGVVHRDLKPENILLAYSPRINCHRVMLSDFGACAVPNRSRMVTRAGTPNYQAPEIRAGAQSQTAAVDIWSLGIIVHMMLSHNPDCCEASEVDEPDQENCDELQVGEALGKGKFSRNCEHFVWRCLQVLPSDRMTAREAKCHDWLCKPERLCERFRELDRRTMADWKPPTQLRPMPMELPNVLTAVGAYYENNRSTGASDCLHPSDDSEVVEEPSQYFQPKVWSPTKGQAEPDRDVETIDFPAESRMNSLLTETTPIDMINGSPEGFPDDAVSPFAQAAVKSTAMRVAARKVRIQDASRLPVPSWKRRLLAGDTTSAKRHQKEQVPEMVECGEAKSSSFGVATTNVATLAVNDATRGPAHDELASSTSVNTPALVSH</sequence>
<organism evidence="7 8">
    <name type="scientific">Purpureocillium takamizusanense</name>
    <dbReference type="NCBI Taxonomy" id="2060973"/>
    <lineage>
        <taxon>Eukaryota</taxon>
        <taxon>Fungi</taxon>
        <taxon>Dikarya</taxon>
        <taxon>Ascomycota</taxon>
        <taxon>Pezizomycotina</taxon>
        <taxon>Sordariomycetes</taxon>
        <taxon>Hypocreomycetidae</taxon>
        <taxon>Hypocreales</taxon>
        <taxon>Ophiocordycipitaceae</taxon>
        <taxon>Purpureocillium</taxon>
    </lineage>
</organism>
<dbReference type="Pfam" id="PF00069">
    <property type="entry name" value="Pkinase"/>
    <property type="match status" value="1"/>
</dbReference>
<evidence type="ECO:0000313" key="8">
    <source>
        <dbReference type="Proteomes" id="UP000829364"/>
    </source>
</evidence>
<dbReference type="PANTHER" id="PTHR44167:SF29">
    <property type="entry name" value="SERINE_THREONINE PROTEIN KINASE-43"/>
    <property type="match status" value="1"/>
</dbReference>
<dbReference type="Gene3D" id="2.60.200.20">
    <property type="match status" value="1"/>
</dbReference>
<dbReference type="SMART" id="SM00240">
    <property type="entry name" value="FHA"/>
    <property type="match status" value="1"/>
</dbReference>
<dbReference type="InterPro" id="IPR008984">
    <property type="entry name" value="SMAD_FHA_dom_sf"/>
</dbReference>
<dbReference type="OrthoDB" id="74764at2759"/>
<comment type="similarity">
    <text evidence="1">Belongs to the protein kinase superfamily. CAMK Ser/Thr protein kinase family. CHEK2 subfamily.</text>
</comment>
<dbReference type="InterPro" id="IPR000253">
    <property type="entry name" value="FHA_dom"/>
</dbReference>
<evidence type="ECO:0000256" key="4">
    <source>
        <dbReference type="SAM" id="MobiDB-lite"/>
    </source>
</evidence>
<dbReference type="PANTHER" id="PTHR44167">
    <property type="entry name" value="OVARIAN-SPECIFIC SERINE/THREONINE-PROTEIN KINASE LOK-RELATED"/>
    <property type="match status" value="1"/>
</dbReference>
<dbReference type="RefSeq" id="XP_047844865.1">
    <property type="nucleotide sequence ID" value="XM_047988867.1"/>
</dbReference>
<dbReference type="InterPro" id="IPR011009">
    <property type="entry name" value="Kinase-like_dom_sf"/>
</dbReference>
<dbReference type="GO" id="GO:0005634">
    <property type="term" value="C:nucleus"/>
    <property type="evidence" value="ECO:0007669"/>
    <property type="project" value="TreeGrafter"/>
</dbReference>
<dbReference type="EMBL" id="CP086360">
    <property type="protein sequence ID" value="UNI21384.1"/>
    <property type="molecule type" value="Genomic_DNA"/>
</dbReference>
<dbReference type="AlphaFoldDB" id="A0A9Q8QI57"/>
<dbReference type="SUPFAM" id="SSF56112">
    <property type="entry name" value="Protein kinase-like (PK-like)"/>
    <property type="match status" value="1"/>
</dbReference>
<evidence type="ECO:0000256" key="2">
    <source>
        <dbReference type="ARBA" id="ARBA00047899"/>
    </source>
</evidence>
<keyword evidence="7" id="KW-0418">Kinase</keyword>
<evidence type="ECO:0000256" key="3">
    <source>
        <dbReference type="ARBA" id="ARBA00048679"/>
    </source>
</evidence>
<dbReference type="GO" id="GO:0004674">
    <property type="term" value="F:protein serine/threonine kinase activity"/>
    <property type="evidence" value="ECO:0007669"/>
    <property type="project" value="UniProtKB-KW"/>
</dbReference>
<name>A0A9Q8QI57_9HYPO</name>
<feature type="domain" description="Protein kinase" evidence="6">
    <location>
        <begin position="160"/>
        <end position="427"/>
    </location>
</feature>
<comment type="catalytic activity">
    <reaction evidence="2">
        <text>L-threonyl-[protein] + ATP = O-phospho-L-threonyl-[protein] + ADP + H(+)</text>
        <dbReference type="Rhea" id="RHEA:46608"/>
        <dbReference type="Rhea" id="RHEA-COMP:11060"/>
        <dbReference type="Rhea" id="RHEA-COMP:11605"/>
        <dbReference type="ChEBI" id="CHEBI:15378"/>
        <dbReference type="ChEBI" id="CHEBI:30013"/>
        <dbReference type="ChEBI" id="CHEBI:30616"/>
        <dbReference type="ChEBI" id="CHEBI:61977"/>
        <dbReference type="ChEBI" id="CHEBI:456216"/>
        <dbReference type="EC" id="2.7.11.1"/>
    </reaction>
</comment>
<dbReference type="GO" id="GO:0005524">
    <property type="term" value="F:ATP binding"/>
    <property type="evidence" value="ECO:0007669"/>
    <property type="project" value="InterPro"/>
</dbReference>
<dbReference type="InterPro" id="IPR000719">
    <property type="entry name" value="Prot_kinase_dom"/>
</dbReference>
<dbReference type="GeneID" id="72069327"/>
<dbReference type="GO" id="GO:0051598">
    <property type="term" value="P:meiotic recombination checkpoint signaling"/>
    <property type="evidence" value="ECO:0007669"/>
    <property type="project" value="TreeGrafter"/>
</dbReference>
<dbReference type="InterPro" id="IPR008271">
    <property type="entry name" value="Ser/Thr_kinase_AS"/>
</dbReference>
<comment type="catalytic activity">
    <reaction evidence="3">
        <text>L-seryl-[protein] + ATP = O-phospho-L-seryl-[protein] + ADP + H(+)</text>
        <dbReference type="Rhea" id="RHEA:17989"/>
        <dbReference type="Rhea" id="RHEA-COMP:9863"/>
        <dbReference type="Rhea" id="RHEA-COMP:11604"/>
        <dbReference type="ChEBI" id="CHEBI:15378"/>
        <dbReference type="ChEBI" id="CHEBI:29999"/>
        <dbReference type="ChEBI" id="CHEBI:30616"/>
        <dbReference type="ChEBI" id="CHEBI:83421"/>
        <dbReference type="ChEBI" id="CHEBI:456216"/>
        <dbReference type="EC" id="2.7.11.1"/>
    </reaction>
</comment>
<dbReference type="EC" id="2.7.11.1" evidence="7"/>
<reference evidence="7" key="1">
    <citation type="submission" date="2021-11" db="EMBL/GenBank/DDBJ databases">
        <title>Purpureocillium_takamizusanense_genome.</title>
        <authorList>
            <person name="Nguyen N.-H."/>
        </authorList>
    </citation>
    <scope>NUCLEOTIDE SEQUENCE</scope>
    <source>
        <strain evidence="7">PT3</strain>
    </source>
</reference>
<feature type="region of interest" description="Disordered" evidence="4">
    <location>
        <begin position="639"/>
        <end position="659"/>
    </location>
</feature>
<dbReference type="PROSITE" id="PS00108">
    <property type="entry name" value="PROTEIN_KINASE_ST"/>
    <property type="match status" value="1"/>
</dbReference>
<dbReference type="PROSITE" id="PS50011">
    <property type="entry name" value="PROTEIN_KINASE_DOM"/>
    <property type="match status" value="1"/>
</dbReference>
<dbReference type="SUPFAM" id="SSF49879">
    <property type="entry name" value="SMAD/FHA domain"/>
    <property type="match status" value="1"/>
</dbReference>
<gene>
    <name evidence="7" type="ORF">JDV02_007379</name>
</gene>
<protein>
    <submittedName>
        <fullName evidence="7">Non-specific serine/threonine protein kinase</fullName>
        <ecNumber evidence="7">2.7.11.1</ecNumber>
    </submittedName>
</protein>
<dbReference type="GO" id="GO:0005737">
    <property type="term" value="C:cytoplasm"/>
    <property type="evidence" value="ECO:0007669"/>
    <property type="project" value="TreeGrafter"/>
</dbReference>
<keyword evidence="7" id="KW-0723">Serine/threonine-protein kinase</keyword>
<keyword evidence="8" id="KW-1185">Reference proteome</keyword>
<evidence type="ECO:0000259" key="6">
    <source>
        <dbReference type="PROSITE" id="PS50011"/>
    </source>
</evidence>
<dbReference type="Gene3D" id="1.10.510.10">
    <property type="entry name" value="Transferase(Phosphotransferase) domain 1"/>
    <property type="match status" value="1"/>
</dbReference>